<keyword evidence="3 8" id="KW-0479">Metal-binding</keyword>
<dbReference type="RefSeq" id="WP_311760537.1">
    <property type="nucleotide sequence ID" value="NZ_JAVRQI010000013.1"/>
</dbReference>
<feature type="binding site" evidence="8">
    <location>
        <begin position="12"/>
        <end position="18"/>
    </location>
    <ligand>
        <name>GTP</name>
        <dbReference type="ChEBI" id="CHEBI:37565"/>
    </ligand>
</feature>
<protein>
    <recommendedName>
        <fullName evidence="8 10">Adenylosuccinate synthetase</fullName>
        <shortName evidence="8">AMPSase</shortName>
        <shortName evidence="8">AdSS</shortName>
        <ecNumber evidence="8 10">6.3.4.4</ecNumber>
    </recommendedName>
    <alternativeName>
        <fullName evidence="8">IMP--aspartate ligase</fullName>
    </alternativeName>
</protein>
<keyword evidence="2 8" id="KW-0436">Ligase</keyword>
<dbReference type="InterPro" id="IPR027417">
    <property type="entry name" value="P-loop_NTPase"/>
</dbReference>
<dbReference type="InterPro" id="IPR033128">
    <property type="entry name" value="Adenylosuccin_syn_Lys_AS"/>
</dbReference>
<dbReference type="EC" id="6.3.4.4" evidence="8 10"/>
<feature type="binding site" description="in other chain" evidence="8">
    <location>
        <position position="303"/>
    </location>
    <ligand>
        <name>IMP</name>
        <dbReference type="ChEBI" id="CHEBI:58053"/>
        <note>ligand shared between dimeric partners</note>
    </ligand>
</feature>
<dbReference type="PANTHER" id="PTHR11846:SF0">
    <property type="entry name" value="ADENYLOSUCCINATE SYNTHETASE"/>
    <property type="match status" value="1"/>
</dbReference>
<dbReference type="HAMAP" id="MF_00011">
    <property type="entry name" value="Adenylosucc_synth"/>
    <property type="match status" value="1"/>
</dbReference>
<comment type="catalytic activity">
    <reaction evidence="8 10">
        <text>IMP + L-aspartate + GTP = N(6)-(1,2-dicarboxyethyl)-AMP + GDP + phosphate + 2 H(+)</text>
        <dbReference type="Rhea" id="RHEA:15753"/>
        <dbReference type="ChEBI" id="CHEBI:15378"/>
        <dbReference type="ChEBI" id="CHEBI:29991"/>
        <dbReference type="ChEBI" id="CHEBI:37565"/>
        <dbReference type="ChEBI" id="CHEBI:43474"/>
        <dbReference type="ChEBI" id="CHEBI:57567"/>
        <dbReference type="ChEBI" id="CHEBI:58053"/>
        <dbReference type="ChEBI" id="CHEBI:58189"/>
        <dbReference type="EC" id="6.3.4.4"/>
    </reaction>
</comment>
<feature type="binding site" evidence="8">
    <location>
        <begin position="413"/>
        <end position="415"/>
    </location>
    <ligand>
        <name>GTP</name>
        <dbReference type="ChEBI" id="CHEBI:37565"/>
    </ligand>
</feature>
<dbReference type="PROSITE" id="PS00513">
    <property type="entry name" value="ADENYLOSUCCIN_SYN_2"/>
    <property type="match status" value="1"/>
</dbReference>
<keyword evidence="5 8" id="KW-0658">Purine biosynthesis</keyword>
<evidence type="ECO:0000313" key="11">
    <source>
        <dbReference type="EMBL" id="MDT1063446.1"/>
    </source>
</evidence>
<organism evidence="11 12">
    <name type="scientific">Paracoccus broussonetiae</name>
    <dbReference type="NCBI Taxonomy" id="3075834"/>
    <lineage>
        <taxon>Bacteria</taxon>
        <taxon>Pseudomonadati</taxon>
        <taxon>Pseudomonadota</taxon>
        <taxon>Alphaproteobacteria</taxon>
        <taxon>Rhodobacterales</taxon>
        <taxon>Paracoccaceae</taxon>
        <taxon>Paracoccus</taxon>
    </lineage>
</organism>
<keyword evidence="6 8" id="KW-0460">Magnesium</keyword>
<evidence type="ECO:0000256" key="5">
    <source>
        <dbReference type="ARBA" id="ARBA00022755"/>
    </source>
</evidence>
<dbReference type="NCBIfam" id="NF002223">
    <property type="entry name" value="PRK01117.1"/>
    <property type="match status" value="1"/>
</dbReference>
<dbReference type="InterPro" id="IPR042111">
    <property type="entry name" value="Adenylosuccinate_synth_dom3"/>
</dbReference>
<comment type="pathway">
    <text evidence="8 10">Purine metabolism; AMP biosynthesis via de novo pathway; AMP from IMP: step 1/2.</text>
</comment>
<keyword evidence="8" id="KW-0963">Cytoplasm</keyword>
<dbReference type="InterPro" id="IPR042110">
    <property type="entry name" value="Adenylosuccinate_synth_dom2"/>
</dbReference>
<comment type="subunit">
    <text evidence="1 8">Homodimer.</text>
</comment>
<dbReference type="GO" id="GO:0004019">
    <property type="term" value="F:adenylosuccinate synthase activity"/>
    <property type="evidence" value="ECO:0007669"/>
    <property type="project" value="UniProtKB-EC"/>
</dbReference>
<evidence type="ECO:0000256" key="1">
    <source>
        <dbReference type="ARBA" id="ARBA00011738"/>
    </source>
</evidence>
<feature type="binding site" evidence="8">
    <location>
        <begin position="331"/>
        <end position="333"/>
    </location>
    <ligand>
        <name>GTP</name>
        <dbReference type="ChEBI" id="CHEBI:37565"/>
    </ligand>
</feature>
<comment type="function">
    <text evidence="8">Plays an important role in the de novo pathway of purine nucleotide biosynthesis. Catalyzes the first committed step in the biosynthesis of AMP from IMP.</text>
</comment>
<proteinExistence type="inferred from homology"/>
<dbReference type="SMART" id="SM00788">
    <property type="entry name" value="Adenylsucc_synt"/>
    <property type="match status" value="1"/>
</dbReference>
<dbReference type="Pfam" id="PF00709">
    <property type="entry name" value="Adenylsucc_synt"/>
    <property type="match status" value="1"/>
</dbReference>
<feature type="binding site" evidence="8">
    <location>
        <begin position="299"/>
        <end position="305"/>
    </location>
    <ligand>
        <name>substrate</name>
    </ligand>
</feature>
<dbReference type="EMBL" id="JAVRQI010000013">
    <property type="protein sequence ID" value="MDT1063446.1"/>
    <property type="molecule type" value="Genomic_DNA"/>
</dbReference>
<feature type="active site" evidence="9">
    <location>
        <position position="141"/>
    </location>
</feature>
<dbReference type="CDD" id="cd03108">
    <property type="entry name" value="AdSS"/>
    <property type="match status" value="1"/>
</dbReference>
<comment type="similarity">
    <text evidence="8 10">Belongs to the adenylosuccinate synthetase family.</text>
</comment>
<evidence type="ECO:0000256" key="8">
    <source>
        <dbReference type="HAMAP-Rule" id="MF_00011"/>
    </source>
</evidence>
<feature type="binding site" evidence="8">
    <location>
        <begin position="40"/>
        <end position="42"/>
    </location>
    <ligand>
        <name>GTP</name>
        <dbReference type="ChEBI" id="CHEBI:37565"/>
    </ligand>
</feature>
<sequence>MANVVVVGAQWGDEGKGKIVDWLSERADVIARFQGGHNAGHTLVVGGEVYKLSLLPSGIVRSGKMNVIGNGVVLDPWALFREIEKLESQGVKIGPENLMIAENTPLILPLHQDLDQLREEAAGASKIGTTGRGIGPAYEDKVGRRTIRVADLGDEDTLDSRLDRLLAHHDALRQGLGATPIDRAELRAKLLEIAPKLLQYAQPVWKAMNDYRKAGKRILFEGAQGSLLDIDFGTYPYVTSSTTMSGMAASGTGLGPSAIGFVLGIVKAYTTRVGSGPFPTELEDADGQRLGERGHEFGTVTGRRRRCGWFDAVLVRQTCAISGVDGIALTKLDVMDGFETIKICVGYEIDGKQYDYLPTAAALQDRVKPIYEELEGWTESTQGARSWADLPANAIKYVRRIEELIQCPVALLSTSPERDDTILVTDPFSD</sequence>
<feature type="binding site" description="in other chain" evidence="8">
    <location>
        <begin position="13"/>
        <end position="16"/>
    </location>
    <ligand>
        <name>IMP</name>
        <dbReference type="ChEBI" id="CHEBI:58053"/>
        <note>ligand shared between dimeric partners</note>
    </ligand>
</feature>
<evidence type="ECO:0000256" key="4">
    <source>
        <dbReference type="ARBA" id="ARBA00022741"/>
    </source>
</evidence>
<dbReference type="Gene3D" id="3.90.170.10">
    <property type="entry name" value="Adenylosuccinate Synthetase, subunit A, domain 3"/>
    <property type="match status" value="1"/>
</dbReference>
<feature type="binding site" evidence="8">
    <location>
        <position position="144"/>
    </location>
    <ligand>
        <name>IMP</name>
        <dbReference type="ChEBI" id="CHEBI:58053"/>
        <note>ligand shared between dimeric partners</note>
    </ligand>
</feature>
<dbReference type="Proteomes" id="UP001251085">
    <property type="component" value="Unassembled WGS sequence"/>
</dbReference>
<comment type="caution">
    <text evidence="11">The sequence shown here is derived from an EMBL/GenBank/DDBJ whole genome shotgun (WGS) entry which is preliminary data.</text>
</comment>
<keyword evidence="7 8" id="KW-0342">GTP-binding</keyword>
<feature type="active site" description="Proton donor" evidence="8">
    <location>
        <position position="41"/>
    </location>
</feature>
<feature type="binding site" description="in other chain" evidence="8">
    <location>
        <position position="224"/>
    </location>
    <ligand>
        <name>IMP</name>
        <dbReference type="ChEBI" id="CHEBI:58053"/>
        <note>ligand shared between dimeric partners</note>
    </ligand>
</feature>
<feature type="binding site" evidence="8">
    <location>
        <position position="13"/>
    </location>
    <ligand>
        <name>Mg(2+)</name>
        <dbReference type="ChEBI" id="CHEBI:18420"/>
    </ligand>
</feature>
<keyword evidence="12" id="KW-1185">Reference proteome</keyword>
<feature type="binding site" evidence="8">
    <location>
        <position position="40"/>
    </location>
    <ligand>
        <name>Mg(2+)</name>
        <dbReference type="ChEBI" id="CHEBI:18420"/>
    </ligand>
</feature>
<feature type="active site" description="Proton acceptor" evidence="8">
    <location>
        <position position="13"/>
    </location>
</feature>
<evidence type="ECO:0000256" key="3">
    <source>
        <dbReference type="ARBA" id="ARBA00022723"/>
    </source>
</evidence>
<name>A0ABU3EGS5_9RHOB</name>
<dbReference type="Gene3D" id="3.40.440.10">
    <property type="entry name" value="Adenylosuccinate Synthetase, subunit A, domain 1"/>
    <property type="match status" value="1"/>
</dbReference>
<evidence type="ECO:0000256" key="9">
    <source>
        <dbReference type="PROSITE-ProRule" id="PRU10134"/>
    </source>
</evidence>
<evidence type="ECO:0000256" key="6">
    <source>
        <dbReference type="ARBA" id="ARBA00022842"/>
    </source>
</evidence>
<evidence type="ECO:0000313" key="12">
    <source>
        <dbReference type="Proteomes" id="UP001251085"/>
    </source>
</evidence>
<dbReference type="Gene3D" id="1.10.300.10">
    <property type="entry name" value="Adenylosuccinate Synthetase, subunit A, domain 2"/>
    <property type="match status" value="1"/>
</dbReference>
<dbReference type="PANTHER" id="PTHR11846">
    <property type="entry name" value="ADENYLOSUCCINATE SYNTHETASE"/>
    <property type="match status" value="1"/>
</dbReference>
<evidence type="ECO:0000256" key="7">
    <source>
        <dbReference type="ARBA" id="ARBA00023134"/>
    </source>
</evidence>
<dbReference type="SUPFAM" id="SSF52540">
    <property type="entry name" value="P-loop containing nucleoside triphosphate hydrolases"/>
    <property type="match status" value="1"/>
</dbReference>
<gene>
    <name evidence="8" type="primary">purA</name>
    <name evidence="11" type="ORF">RM190_16350</name>
</gene>
<evidence type="ECO:0000256" key="10">
    <source>
        <dbReference type="RuleBase" id="RU000520"/>
    </source>
</evidence>
<dbReference type="InterPro" id="IPR018220">
    <property type="entry name" value="Adenylosuccin_syn_GTP-bd"/>
</dbReference>
<feature type="binding site" evidence="8">
    <location>
        <position position="305"/>
    </location>
    <ligand>
        <name>GTP</name>
        <dbReference type="ChEBI" id="CHEBI:37565"/>
    </ligand>
</feature>
<accession>A0ABU3EGS5</accession>
<reference evidence="12" key="1">
    <citation type="submission" date="2023-07" db="EMBL/GenBank/DDBJ databases">
        <title>Characterization of two Paracoccaceae strains isolated from Phycosphere and proposal of Xinfangfangia lacusdiani sp. nov.</title>
        <authorList>
            <person name="Deng Y."/>
            <person name="Zhang Y.Q."/>
        </authorList>
    </citation>
    <scope>NUCLEOTIDE SEQUENCE [LARGE SCALE GENOMIC DNA]</scope>
    <source>
        <strain evidence="12">CPCC 101403</strain>
    </source>
</reference>
<dbReference type="InterPro" id="IPR001114">
    <property type="entry name" value="Adenylosuccinate_synthetase"/>
</dbReference>
<feature type="binding site" description="in other chain" evidence="8">
    <location>
        <begin position="38"/>
        <end position="41"/>
    </location>
    <ligand>
        <name>IMP</name>
        <dbReference type="ChEBI" id="CHEBI:58053"/>
        <note>ligand shared between dimeric partners</note>
    </ligand>
</feature>
<dbReference type="NCBIfam" id="TIGR00184">
    <property type="entry name" value="purA"/>
    <property type="match status" value="1"/>
</dbReference>
<evidence type="ECO:0000256" key="2">
    <source>
        <dbReference type="ARBA" id="ARBA00022598"/>
    </source>
</evidence>
<feature type="binding site" description="in other chain" evidence="8">
    <location>
        <position position="130"/>
    </location>
    <ligand>
        <name>IMP</name>
        <dbReference type="ChEBI" id="CHEBI:58053"/>
        <note>ligand shared between dimeric partners</note>
    </ligand>
</feature>
<comment type="cofactor">
    <cofactor evidence="8">
        <name>Mg(2+)</name>
        <dbReference type="ChEBI" id="CHEBI:18420"/>
    </cofactor>
    <text evidence="8">Binds 1 Mg(2+) ion per subunit.</text>
</comment>
<comment type="subcellular location">
    <subcellularLocation>
        <location evidence="8">Cytoplasm</location>
    </subcellularLocation>
</comment>
<keyword evidence="4 8" id="KW-0547">Nucleotide-binding</keyword>
<dbReference type="PROSITE" id="PS01266">
    <property type="entry name" value="ADENYLOSUCCIN_SYN_1"/>
    <property type="match status" value="1"/>
</dbReference>
<feature type="binding site" description="in other chain" evidence="8">
    <location>
        <position position="239"/>
    </location>
    <ligand>
        <name>IMP</name>
        <dbReference type="ChEBI" id="CHEBI:58053"/>
        <note>ligand shared between dimeric partners</note>
    </ligand>
</feature>
<dbReference type="InterPro" id="IPR042109">
    <property type="entry name" value="Adenylosuccinate_synth_dom1"/>
</dbReference>